<accession>A0A2S7W8X2</accession>
<sequence>MKKLGQIVSQKTTQNRYFFGLMLLFVSFDFWSQQVPHYTQYLYNMQIINPAYVGTRAELSASLLSREQWVGIEGAPKTRTFSINARLRRGLGVGTTFVNDNIGLSETNNVNIDVSYTLITSQYSRLSFGLKGGMTFFTNNLADGITPDNDIYETTSGNFPNVGFGAFFYNQKMYAGISIPHLLETPQFYINDSFNQPRLSENPSVFLTAGTLYDLTENIKLKPSTMIRYTKNLPLSVDVNLNLFYKNLFEAGVSYRHQSTVSALFAVILNKKFRVGYAYDHKFDFTGGNFGTHEIILHVDINLQRNTHWLLSNECYF</sequence>
<comment type="caution">
    <text evidence="1">The sequence shown here is derived from an EMBL/GenBank/DDBJ whole genome shotgun (WGS) entry which is preliminary data.</text>
</comment>
<dbReference type="InterPro" id="IPR019861">
    <property type="entry name" value="PorP/SprF_Bacteroidetes"/>
</dbReference>
<dbReference type="OrthoDB" id="1114455at2"/>
<dbReference type="EMBL" id="MSCL01000001">
    <property type="protein sequence ID" value="PQJ74059.1"/>
    <property type="molecule type" value="Genomic_DNA"/>
</dbReference>
<dbReference type="AlphaFoldDB" id="A0A2S7W8X2"/>
<dbReference type="Proteomes" id="UP000237608">
    <property type="component" value="Unassembled WGS sequence"/>
</dbReference>
<dbReference type="NCBIfam" id="TIGR03519">
    <property type="entry name" value="T9SS_PorP_fam"/>
    <property type="match status" value="1"/>
</dbReference>
<evidence type="ECO:0000313" key="2">
    <source>
        <dbReference type="Proteomes" id="UP000237608"/>
    </source>
</evidence>
<organism evidence="1 2">
    <name type="scientific">Polaribacter gangjinensis</name>
    <dbReference type="NCBI Taxonomy" id="574710"/>
    <lineage>
        <taxon>Bacteria</taxon>
        <taxon>Pseudomonadati</taxon>
        <taxon>Bacteroidota</taxon>
        <taxon>Flavobacteriia</taxon>
        <taxon>Flavobacteriales</taxon>
        <taxon>Flavobacteriaceae</taxon>
    </lineage>
</organism>
<reference evidence="1 2" key="1">
    <citation type="submission" date="2016-12" db="EMBL/GenBank/DDBJ databases">
        <title>Trade-off between light-utilization and light-protection in marine flavobacteria.</title>
        <authorList>
            <person name="Kumagai Y."/>
            <person name="Yoshizawa S."/>
            <person name="Kogure K."/>
            <person name="Iwasaki W."/>
        </authorList>
    </citation>
    <scope>NUCLEOTIDE SEQUENCE [LARGE SCALE GENOMIC DNA]</scope>
    <source>
        <strain evidence="1 2">KCTC 22729</strain>
    </source>
</reference>
<protein>
    <recommendedName>
        <fullName evidence="3">Type IX secretion system membrane protein PorP/SprF</fullName>
    </recommendedName>
</protein>
<name>A0A2S7W8X2_9FLAO</name>
<dbReference type="RefSeq" id="WP_105045213.1">
    <property type="nucleotide sequence ID" value="NZ_CP150662.1"/>
</dbReference>
<keyword evidence="2" id="KW-1185">Reference proteome</keyword>
<gene>
    <name evidence="1" type="ORF">BTO13_01675</name>
</gene>
<dbReference type="Pfam" id="PF11751">
    <property type="entry name" value="PorP_SprF"/>
    <property type="match status" value="1"/>
</dbReference>
<proteinExistence type="predicted"/>
<evidence type="ECO:0000313" key="1">
    <source>
        <dbReference type="EMBL" id="PQJ74059.1"/>
    </source>
</evidence>
<evidence type="ECO:0008006" key="3">
    <source>
        <dbReference type="Google" id="ProtNLM"/>
    </source>
</evidence>